<dbReference type="Proteomes" id="UP001626536">
    <property type="component" value="Chromosome"/>
</dbReference>
<dbReference type="EMBL" id="CP136862">
    <property type="protein sequence ID" value="WOJ91378.1"/>
    <property type="molecule type" value="Genomic_DNA"/>
</dbReference>
<keyword evidence="3" id="KW-0808">Transferase</keyword>
<dbReference type="Pfam" id="PF03734">
    <property type="entry name" value="YkuD"/>
    <property type="match status" value="1"/>
</dbReference>
<keyword evidence="5 7" id="KW-0573">Peptidoglycan synthesis</keyword>
<dbReference type="InterPro" id="IPR045380">
    <property type="entry name" value="LD_TPept_scaffold_dom"/>
</dbReference>
<evidence type="ECO:0000313" key="12">
    <source>
        <dbReference type="Proteomes" id="UP001626536"/>
    </source>
</evidence>
<evidence type="ECO:0000256" key="3">
    <source>
        <dbReference type="ARBA" id="ARBA00022679"/>
    </source>
</evidence>
<feature type="signal peptide" evidence="9">
    <location>
        <begin position="1"/>
        <end position="29"/>
    </location>
</feature>
<feature type="active site" description="Nucleophile" evidence="7">
    <location>
        <position position="514"/>
    </location>
</feature>
<keyword evidence="12" id="KW-1185">Reference proteome</keyword>
<keyword evidence="4 7" id="KW-0133">Cell shape</keyword>
<feature type="region of interest" description="Disordered" evidence="8">
    <location>
        <begin position="80"/>
        <end position="138"/>
    </location>
</feature>
<dbReference type="SUPFAM" id="SSF141523">
    <property type="entry name" value="L,D-transpeptidase catalytic domain-like"/>
    <property type="match status" value="1"/>
</dbReference>
<protein>
    <submittedName>
        <fullName evidence="11">L,D-transpeptidase family protein</fullName>
    </submittedName>
</protein>
<sequence>MRAPVEWSNFQYVSALALLLSLGGAPARAEEGAAVPARTPGAAPIEWLEKTPTGLRAAISRAPAGTVVAWAGAPAGSVLLRGDSADAPEGGDAQGDLDPTITQPPTAETEGGQDRPAASIETPAAPASDSVDPDAFAPPLPPINAALKAALEARARPDFRDPFGPLNRKEREAVAAFYAARDFAPLWSTDGNPNPEVKSAMERLERAGDDGLDLKGFPRRPALAGSDEDLVLADIALSDAVVAYARQASGSRVDPHAISPLIGAKPEVADASIILAIVASAGEDAGAALKGFNPPQKAYEALREKLAELRRERVPAARAPSLPAGPALKGGLRASRAPVIRARLSLDGQNGAAVAKPSRIEAEILANMERWRWMPRDMGDSRIEVNIPDFEVVVIENGRIVQRNRVVVGKEQTPTPIFSNKMQFLIVNPYWNVPQSIIRKEMLPKLGADPSYFRRLGYQVASVGGRLRVRQPPGERNALGRIKFMFPNDYSVYLHDTPSRALFSESKRAYSHGCVRVDDPFRFAETVLGRANGWSEQRVKGLIGGKERYVYLPNPLPVHIEYFTTYVDESGRLQLRDDIYGYSHRVKAALGLDS</sequence>
<dbReference type="InterPro" id="IPR038063">
    <property type="entry name" value="Transpep_catalytic_dom"/>
</dbReference>
<dbReference type="PROSITE" id="PS52029">
    <property type="entry name" value="LD_TPASE"/>
    <property type="match status" value="1"/>
</dbReference>
<evidence type="ECO:0000313" key="11">
    <source>
        <dbReference type="EMBL" id="WOJ91378.1"/>
    </source>
</evidence>
<dbReference type="PANTHER" id="PTHR41533">
    <property type="entry name" value="L,D-TRANSPEPTIDASE HI_1667-RELATED"/>
    <property type="match status" value="1"/>
</dbReference>
<comment type="pathway">
    <text evidence="1 7">Cell wall biogenesis; peptidoglycan biosynthesis.</text>
</comment>
<evidence type="ECO:0000256" key="6">
    <source>
        <dbReference type="ARBA" id="ARBA00023316"/>
    </source>
</evidence>
<dbReference type="Pfam" id="PF20142">
    <property type="entry name" value="Scaffold"/>
    <property type="match status" value="1"/>
</dbReference>
<dbReference type="CDD" id="cd16913">
    <property type="entry name" value="YkuD_like"/>
    <property type="match status" value="1"/>
</dbReference>
<dbReference type="InterPro" id="IPR005490">
    <property type="entry name" value="LD_TPept_cat_dom"/>
</dbReference>
<keyword evidence="9" id="KW-0732">Signal</keyword>
<evidence type="ECO:0000256" key="8">
    <source>
        <dbReference type="SAM" id="MobiDB-lite"/>
    </source>
</evidence>
<comment type="similarity">
    <text evidence="2">Belongs to the YkuD family.</text>
</comment>
<dbReference type="RefSeq" id="WP_407340975.1">
    <property type="nucleotide sequence ID" value="NZ_CP136862.1"/>
</dbReference>
<evidence type="ECO:0000256" key="7">
    <source>
        <dbReference type="PROSITE-ProRule" id="PRU01373"/>
    </source>
</evidence>
<feature type="domain" description="L,D-TPase catalytic" evidence="10">
    <location>
        <begin position="381"/>
        <end position="542"/>
    </location>
</feature>
<evidence type="ECO:0000256" key="5">
    <source>
        <dbReference type="ARBA" id="ARBA00022984"/>
    </source>
</evidence>
<evidence type="ECO:0000256" key="9">
    <source>
        <dbReference type="SAM" id="SignalP"/>
    </source>
</evidence>
<proteinExistence type="inferred from homology"/>
<dbReference type="Gene3D" id="2.40.440.10">
    <property type="entry name" value="L,D-transpeptidase catalytic domain-like"/>
    <property type="match status" value="1"/>
</dbReference>
<feature type="chain" id="PRO_5047235320" evidence="9">
    <location>
        <begin position="30"/>
        <end position="594"/>
    </location>
</feature>
<dbReference type="InterPro" id="IPR052905">
    <property type="entry name" value="LD-transpeptidase_YkuD-like"/>
</dbReference>
<feature type="compositionally biased region" description="Low complexity" evidence="8">
    <location>
        <begin position="123"/>
        <end position="135"/>
    </location>
</feature>
<evidence type="ECO:0000256" key="2">
    <source>
        <dbReference type="ARBA" id="ARBA00005992"/>
    </source>
</evidence>
<reference evidence="11 12" key="1">
    <citation type="submission" date="2023-10" db="EMBL/GenBank/DDBJ databases">
        <title>Novel methanotroph of the genus Methylocapsa from a subarctic wetland.</title>
        <authorList>
            <person name="Belova S.E."/>
            <person name="Oshkin I.Y."/>
            <person name="Miroshnikov K."/>
            <person name="Dedysh S.N."/>
        </authorList>
    </citation>
    <scope>NUCLEOTIDE SEQUENCE [LARGE SCALE GENOMIC DNA]</scope>
    <source>
        <strain evidence="11 12">RX1</strain>
    </source>
</reference>
<evidence type="ECO:0000256" key="1">
    <source>
        <dbReference type="ARBA" id="ARBA00004752"/>
    </source>
</evidence>
<name>A0ABZ0HVX6_9HYPH</name>
<dbReference type="PANTHER" id="PTHR41533:SF2">
    <property type="entry name" value="BLR7131 PROTEIN"/>
    <property type="match status" value="1"/>
</dbReference>
<keyword evidence="6 7" id="KW-0961">Cell wall biogenesis/degradation</keyword>
<organism evidence="11 12">
    <name type="scientific">Methylocapsa polymorpha</name>
    <dbReference type="NCBI Taxonomy" id="3080828"/>
    <lineage>
        <taxon>Bacteria</taxon>
        <taxon>Pseudomonadati</taxon>
        <taxon>Pseudomonadota</taxon>
        <taxon>Alphaproteobacteria</taxon>
        <taxon>Hyphomicrobiales</taxon>
        <taxon>Beijerinckiaceae</taxon>
        <taxon>Methylocapsa</taxon>
    </lineage>
</organism>
<evidence type="ECO:0000256" key="4">
    <source>
        <dbReference type="ARBA" id="ARBA00022960"/>
    </source>
</evidence>
<gene>
    <name evidence="11" type="ORF">RZS28_09030</name>
</gene>
<evidence type="ECO:0000259" key="10">
    <source>
        <dbReference type="PROSITE" id="PS52029"/>
    </source>
</evidence>
<accession>A0ABZ0HVX6</accession>
<feature type="active site" description="Proton donor/acceptor" evidence="7">
    <location>
        <position position="495"/>
    </location>
</feature>